<dbReference type="InterPro" id="IPR007016">
    <property type="entry name" value="O-antigen_ligase-rel_domated"/>
</dbReference>
<sequence length="410" mass="46518">MIKNIHKALFYLLVFLIPLNLGKHYVFAWSYVRGLLVDYRVPVIYVTDVILFTVLLLWVLSFNKSLVRRLLSVMNDKGVVLLLFFLFSLILSALGSEDKAVSFYSAGKHFLYAGLFFYVLLNFDTKIDFSILARIFGISVLLVSLLAFAQWYSQGSVFDNYLFFGEQPYMSSTPGIVKESYFGRTVIPPYGTFRHPNVFAGFLVVGLLWLLTTIPESKFSMLAFGIGFIALVLTFSTFTWVVFLLGLLALWGLKKYGGSGRKVIVAVLLASVAVLMALPLFLDSPAFSETRSLSRRASMLLVNYQVIKDNLLFGTGPANTYKYADEWRFIQPVHNVPVLIFAESGVFAFLSFSGLICIALKRSLKYPLLFIMFSLILLVSLFDHFFYTINQTQLLFWLTLGVLFTYNLKQ</sequence>
<evidence type="ECO:0000313" key="7">
    <source>
        <dbReference type="EMBL" id="KKS20547.1"/>
    </source>
</evidence>
<feature type="transmembrane region" description="Helical" evidence="5">
    <location>
        <begin position="263"/>
        <end position="282"/>
    </location>
</feature>
<evidence type="ECO:0000256" key="3">
    <source>
        <dbReference type="ARBA" id="ARBA00022989"/>
    </source>
</evidence>
<keyword evidence="3 5" id="KW-1133">Transmembrane helix</keyword>
<evidence type="ECO:0000256" key="5">
    <source>
        <dbReference type="SAM" id="Phobius"/>
    </source>
</evidence>
<feature type="transmembrane region" description="Helical" evidence="5">
    <location>
        <begin position="44"/>
        <end position="66"/>
    </location>
</feature>
<dbReference type="GO" id="GO:0016020">
    <property type="term" value="C:membrane"/>
    <property type="evidence" value="ECO:0007669"/>
    <property type="project" value="UniProtKB-SubCell"/>
</dbReference>
<feature type="transmembrane region" description="Helical" evidence="5">
    <location>
        <begin position="338"/>
        <end position="360"/>
    </location>
</feature>
<dbReference type="InterPro" id="IPR051533">
    <property type="entry name" value="WaaL-like"/>
</dbReference>
<evidence type="ECO:0000256" key="1">
    <source>
        <dbReference type="ARBA" id="ARBA00004141"/>
    </source>
</evidence>
<name>A0A0G0X815_UNCKA</name>
<evidence type="ECO:0000313" key="8">
    <source>
        <dbReference type="Proteomes" id="UP000034507"/>
    </source>
</evidence>
<feature type="transmembrane region" description="Helical" evidence="5">
    <location>
        <begin position="78"/>
        <end position="95"/>
    </location>
</feature>
<feature type="transmembrane region" description="Helical" evidence="5">
    <location>
        <begin position="133"/>
        <end position="152"/>
    </location>
</feature>
<evidence type="ECO:0000256" key="4">
    <source>
        <dbReference type="ARBA" id="ARBA00023136"/>
    </source>
</evidence>
<feature type="transmembrane region" description="Helical" evidence="5">
    <location>
        <begin position="219"/>
        <end position="251"/>
    </location>
</feature>
<comment type="subcellular location">
    <subcellularLocation>
        <location evidence="1">Membrane</location>
        <topology evidence="1">Multi-pass membrane protein</topology>
    </subcellularLocation>
</comment>
<keyword evidence="4 5" id="KW-0472">Membrane</keyword>
<feature type="domain" description="O-antigen ligase-related" evidence="6">
    <location>
        <begin position="223"/>
        <end position="352"/>
    </location>
</feature>
<reference evidence="7 8" key="1">
    <citation type="journal article" date="2015" name="Nature">
        <title>rRNA introns, odd ribosomes, and small enigmatic genomes across a large radiation of phyla.</title>
        <authorList>
            <person name="Brown C.T."/>
            <person name="Hug L.A."/>
            <person name="Thomas B.C."/>
            <person name="Sharon I."/>
            <person name="Castelle C.J."/>
            <person name="Singh A."/>
            <person name="Wilkins M.J."/>
            <person name="Williams K.H."/>
            <person name="Banfield J.F."/>
        </authorList>
    </citation>
    <scope>NUCLEOTIDE SEQUENCE [LARGE SCALE GENOMIC DNA]</scope>
</reference>
<dbReference type="EMBL" id="LCBX01000024">
    <property type="protein sequence ID" value="KKS20547.1"/>
    <property type="molecule type" value="Genomic_DNA"/>
</dbReference>
<protein>
    <recommendedName>
        <fullName evidence="6">O-antigen ligase-related domain-containing protein</fullName>
    </recommendedName>
</protein>
<dbReference type="AlphaFoldDB" id="A0A0G0X815"/>
<gene>
    <name evidence="7" type="ORF">UU77_C0024G0003</name>
</gene>
<comment type="caution">
    <text evidence="7">The sequence shown here is derived from an EMBL/GenBank/DDBJ whole genome shotgun (WGS) entry which is preliminary data.</text>
</comment>
<feature type="transmembrane region" description="Helical" evidence="5">
    <location>
        <begin position="367"/>
        <end position="386"/>
    </location>
</feature>
<organism evidence="7 8">
    <name type="scientific">candidate division WWE3 bacterium GW2011_GWC1_41_7</name>
    <dbReference type="NCBI Taxonomy" id="1619119"/>
    <lineage>
        <taxon>Bacteria</taxon>
        <taxon>Katanobacteria</taxon>
    </lineage>
</organism>
<proteinExistence type="predicted"/>
<dbReference type="PANTHER" id="PTHR37422">
    <property type="entry name" value="TEICHURONIC ACID BIOSYNTHESIS PROTEIN TUAE"/>
    <property type="match status" value="1"/>
</dbReference>
<dbReference type="PANTHER" id="PTHR37422:SF13">
    <property type="entry name" value="LIPOPOLYSACCHARIDE BIOSYNTHESIS PROTEIN PA4999-RELATED"/>
    <property type="match status" value="1"/>
</dbReference>
<accession>A0A0G0X815</accession>
<dbReference type="Pfam" id="PF04932">
    <property type="entry name" value="Wzy_C"/>
    <property type="match status" value="1"/>
</dbReference>
<keyword evidence="2 5" id="KW-0812">Transmembrane</keyword>
<feature type="transmembrane region" description="Helical" evidence="5">
    <location>
        <begin position="101"/>
        <end position="121"/>
    </location>
</feature>
<dbReference type="Proteomes" id="UP000034507">
    <property type="component" value="Unassembled WGS sequence"/>
</dbReference>
<evidence type="ECO:0000256" key="2">
    <source>
        <dbReference type="ARBA" id="ARBA00022692"/>
    </source>
</evidence>
<evidence type="ECO:0000259" key="6">
    <source>
        <dbReference type="Pfam" id="PF04932"/>
    </source>
</evidence>